<protein>
    <submittedName>
        <fullName evidence="1">6-aminohexanoate-dimer hydrolase</fullName>
    </submittedName>
</protein>
<dbReference type="AlphaFoldDB" id="W4HPV7"/>
<organism evidence="1 2">
    <name type="scientific">Roseivivax marinus</name>
    <dbReference type="NCBI Taxonomy" id="1379903"/>
    <lineage>
        <taxon>Bacteria</taxon>
        <taxon>Pseudomonadati</taxon>
        <taxon>Pseudomonadota</taxon>
        <taxon>Alphaproteobacteria</taxon>
        <taxon>Rhodobacterales</taxon>
        <taxon>Roseobacteraceae</taxon>
        <taxon>Roseivivax</taxon>
    </lineage>
</organism>
<dbReference type="RefSeq" id="WP_043842255.1">
    <property type="nucleotide sequence ID" value="NZ_AQQW01000002.1"/>
</dbReference>
<dbReference type="STRING" id="1379903.ATO8_04006"/>
<gene>
    <name evidence="1" type="ORF">ATO8_04006</name>
</gene>
<accession>W4HPV7</accession>
<keyword evidence="1" id="KW-0378">Hydrolase</keyword>
<dbReference type="Proteomes" id="UP000019063">
    <property type="component" value="Unassembled WGS sequence"/>
</dbReference>
<evidence type="ECO:0000313" key="1">
    <source>
        <dbReference type="EMBL" id="ETW14025.1"/>
    </source>
</evidence>
<keyword evidence="2" id="KW-1185">Reference proteome</keyword>
<evidence type="ECO:0000313" key="2">
    <source>
        <dbReference type="Proteomes" id="UP000019063"/>
    </source>
</evidence>
<reference evidence="1 2" key="1">
    <citation type="journal article" date="2014" name="Antonie Van Leeuwenhoek">
        <title>Roseivivax atlanticus sp. nov., isolated from surface seawater of the Atlantic Ocean.</title>
        <authorList>
            <person name="Li G."/>
            <person name="Lai Q."/>
            <person name="Liu X."/>
            <person name="Sun F."/>
            <person name="Shao Z."/>
        </authorList>
    </citation>
    <scope>NUCLEOTIDE SEQUENCE [LARGE SCALE GENOMIC DNA]</scope>
    <source>
        <strain evidence="1 2">22II-s10s</strain>
    </source>
</reference>
<dbReference type="GO" id="GO:0016787">
    <property type="term" value="F:hydrolase activity"/>
    <property type="evidence" value="ECO:0007669"/>
    <property type="project" value="UniProtKB-KW"/>
</dbReference>
<dbReference type="EMBL" id="AQQW01000002">
    <property type="protein sequence ID" value="ETW14025.1"/>
    <property type="molecule type" value="Genomic_DNA"/>
</dbReference>
<dbReference type="eggNOG" id="COG1680">
    <property type="taxonomic scope" value="Bacteria"/>
</dbReference>
<name>W4HPV7_9RHOB</name>
<dbReference type="Gene3D" id="1.10.1660.80">
    <property type="match status" value="1"/>
</dbReference>
<proteinExistence type="predicted"/>
<sequence>MRRFWTRLAAGIVVLTLGLGAVALWKKEELSRLLAVNRLFDADRIVWNFSHMDALFETVPVPREPKVNLAATHARALEIVPLEVLRQHAG</sequence>
<comment type="caution">
    <text evidence="1">The sequence shown here is derived from an EMBL/GenBank/DDBJ whole genome shotgun (WGS) entry which is preliminary data.</text>
</comment>